<dbReference type="GO" id="GO:0008725">
    <property type="term" value="F:DNA-3-methyladenine glycosylase activity"/>
    <property type="evidence" value="ECO:0007669"/>
    <property type="project" value="UniProtKB-EC"/>
</dbReference>
<dbReference type="SUPFAM" id="SSF48150">
    <property type="entry name" value="DNA-glycosylase"/>
    <property type="match status" value="1"/>
</dbReference>
<dbReference type="EMBL" id="JAAGNX010000001">
    <property type="protein sequence ID" value="NDV61700.1"/>
    <property type="molecule type" value="Genomic_DNA"/>
</dbReference>
<evidence type="ECO:0000256" key="9">
    <source>
        <dbReference type="PIRSR" id="PIRSR604597-1"/>
    </source>
</evidence>
<keyword evidence="3" id="KW-0378">Hydrolase</keyword>
<evidence type="ECO:0000313" key="10">
    <source>
        <dbReference type="EMBL" id="NDV61700.1"/>
    </source>
</evidence>
<dbReference type="InterPro" id="IPR004597">
    <property type="entry name" value="Tag"/>
</dbReference>
<evidence type="ECO:0000256" key="3">
    <source>
        <dbReference type="ARBA" id="ARBA00022801"/>
    </source>
</evidence>
<comment type="function">
    <text evidence="7">Hydrolysis of the deoxyribose N-glycosidic bond to excise 3-methyladenine from the damaged DNA polymer formed by alkylation lesions.</text>
</comment>
<feature type="binding site" evidence="9">
    <location>
        <position position="17"/>
    </location>
    <ligand>
        <name>Zn(2+)</name>
        <dbReference type="ChEBI" id="CHEBI:29105"/>
    </ligand>
</feature>
<dbReference type="Gene3D" id="1.10.340.30">
    <property type="entry name" value="Hypothetical protein, domain 2"/>
    <property type="match status" value="1"/>
</dbReference>
<accession>A0A6B2M1U0</accession>
<feature type="binding site" evidence="9">
    <location>
        <position position="175"/>
    </location>
    <ligand>
        <name>Zn(2+)</name>
        <dbReference type="ChEBI" id="CHEBI:29105"/>
    </ligand>
</feature>
<feature type="binding site" evidence="9">
    <location>
        <position position="4"/>
    </location>
    <ligand>
        <name>Zn(2+)</name>
        <dbReference type="ChEBI" id="CHEBI:29105"/>
    </ligand>
</feature>
<name>A0A6B2M1U0_9BACT</name>
<dbReference type="EC" id="3.2.2.20" evidence="8"/>
<keyword evidence="5" id="KW-0234">DNA repair</keyword>
<dbReference type="Proteomes" id="UP000478417">
    <property type="component" value="Unassembled WGS sequence"/>
</dbReference>
<evidence type="ECO:0000256" key="8">
    <source>
        <dbReference type="ARBA" id="ARBA00066766"/>
    </source>
</evidence>
<organism evidence="10 11">
    <name type="scientific">Oceanipulchritudo coccoides</name>
    <dbReference type="NCBI Taxonomy" id="2706888"/>
    <lineage>
        <taxon>Bacteria</taxon>
        <taxon>Pseudomonadati</taxon>
        <taxon>Verrucomicrobiota</taxon>
        <taxon>Opitutia</taxon>
        <taxon>Puniceicoccales</taxon>
        <taxon>Oceanipulchritudinaceae</taxon>
        <taxon>Oceanipulchritudo</taxon>
    </lineage>
</organism>
<evidence type="ECO:0000256" key="4">
    <source>
        <dbReference type="ARBA" id="ARBA00022833"/>
    </source>
</evidence>
<keyword evidence="2" id="KW-0227">DNA damage</keyword>
<evidence type="ECO:0000256" key="1">
    <source>
        <dbReference type="ARBA" id="ARBA00022723"/>
    </source>
</evidence>
<dbReference type="GO" id="GO:0006284">
    <property type="term" value="P:base-excision repair"/>
    <property type="evidence" value="ECO:0007669"/>
    <property type="project" value="InterPro"/>
</dbReference>
<dbReference type="AlphaFoldDB" id="A0A6B2M1U0"/>
<evidence type="ECO:0000256" key="7">
    <source>
        <dbReference type="ARBA" id="ARBA00057608"/>
    </source>
</evidence>
<gene>
    <name evidence="10" type="ORF">G0Q06_04485</name>
</gene>
<proteinExistence type="predicted"/>
<keyword evidence="11" id="KW-1185">Reference proteome</keyword>
<feature type="binding site" evidence="9">
    <location>
        <position position="179"/>
    </location>
    <ligand>
        <name>Zn(2+)</name>
        <dbReference type="ChEBI" id="CHEBI:29105"/>
    </ligand>
</feature>
<evidence type="ECO:0000256" key="2">
    <source>
        <dbReference type="ARBA" id="ARBA00022763"/>
    </source>
</evidence>
<dbReference type="GO" id="GO:0046872">
    <property type="term" value="F:metal ion binding"/>
    <property type="evidence" value="ECO:0007669"/>
    <property type="project" value="UniProtKB-KW"/>
</dbReference>
<dbReference type="RefSeq" id="WP_163962854.1">
    <property type="nucleotide sequence ID" value="NZ_JAAGNX010000001.1"/>
</dbReference>
<dbReference type="Pfam" id="PF03352">
    <property type="entry name" value="Adenine_glyco"/>
    <property type="match status" value="1"/>
</dbReference>
<dbReference type="InterPro" id="IPR011257">
    <property type="entry name" value="DNA_glycosylase"/>
</dbReference>
<evidence type="ECO:0000313" key="11">
    <source>
        <dbReference type="Proteomes" id="UP000478417"/>
    </source>
</evidence>
<dbReference type="InterPro" id="IPR005019">
    <property type="entry name" value="Adenine_glyco"/>
</dbReference>
<keyword evidence="4 9" id="KW-0862">Zinc</keyword>
<comment type="caution">
    <text evidence="10">The sequence shown here is derived from an EMBL/GenBank/DDBJ whole genome shotgun (WGS) entry which is preliminary data.</text>
</comment>
<evidence type="ECO:0000256" key="5">
    <source>
        <dbReference type="ARBA" id="ARBA00023204"/>
    </source>
</evidence>
<dbReference type="InterPro" id="IPR052891">
    <property type="entry name" value="DNA-3mA_glycosylase"/>
</dbReference>
<dbReference type="FunFam" id="1.10.340.30:FF:000009">
    <property type="entry name" value="DNA-3-methyladenine glycosylase I"/>
    <property type="match status" value="1"/>
</dbReference>
<evidence type="ECO:0000256" key="6">
    <source>
        <dbReference type="ARBA" id="ARBA00052558"/>
    </source>
</evidence>
<dbReference type="PANTHER" id="PTHR30037:SF4">
    <property type="entry name" value="DNA-3-METHYLADENINE GLYCOSYLASE I"/>
    <property type="match status" value="1"/>
</dbReference>
<dbReference type="NCBIfam" id="TIGR00624">
    <property type="entry name" value="tag"/>
    <property type="match status" value="1"/>
</dbReference>
<protein>
    <recommendedName>
        <fullName evidence="8">DNA-3-methyladenine glycosylase I</fullName>
        <ecNumber evidence="8">3.2.2.20</ecNumber>
    </recommendedName>
</protein>
<reference evidence="10 11" key="1">
    <citation type="submission" date="2020-02" db="EMBL/GenBank/DDBJ databases">
        <title>Albibacoteraceae fam. nov., the first described family within the subdivision 4 Verrucomicrobia.</title>
        <authorList>
            <person name="Xi F."/>
        </authorList>
    </citation>
    <scope>NUCLEOTIDE SEQUENCE [LARGE SCALE GENOMIC DNA]</scope>
    <source>
        <strain evidence="10 11">CK1056</strain>
    </source>
</reference>
<comment type="catalytic activity">
    <reaction evidence="6">
        <text>Hydrolysis of alkylated DNA, releasing 3-methyladenine.</text>
        <dbReference type="EC" id="3.2.2.20"/>
    </reaction>
</comment>
<sequence length="197" mass="22906">MKRCDWCHGNSLYEEYHDKEWGVPVYDDQKLFEFIILEGAQAGLSWLTILKRRENYRSAFAGFDPEKVASFTERDQERLRSDEGIIRNRLKISSAISNARCFLEICEEHGSFSQYIWKFVDGRPLQNRFSRMSDLPASTPISDTISKEMKRYGFKFFGTTICYAHMQATGMVNDHIVDCPRHRACAKLAGKNPWVND</sequence>
<dbReference type="PANTHER" id="PTHR30037">
    <property type="entry name" value="DNA-3-METHYLADENINE GLYCOSYLASE 1"/>
    <property type="match status" value="1"/>
</dbReference>
<keyword evidence="1 9" id="KW-0479">Metal-binding</keyword>